<protein>
    <recommendedName>
        <fullName evidence="4">Eisosome protein 1</fullName>
    </recommendedName>
</protein>
<dbReference type="PANTHER" id="PTHR28298">
    <property type="entry name" value="EISOSOME PROTEIN 1"/>
    <property type="match status" value="1"/>
</dbReference>
<proteinExistence type="predicted"/>
<sequence length="1041" mass="111365">MASTKPQKLEDQAATAALYVTKGKDNKSVIKPSKSSKYPLDEDNKLSSAAAATSLTRAEPQDLPAFPVVGITDSEASAGAAATLANQNKKTLECWKPGDIPAANKAAMLAKDYKAAPLWHPELSAAGSKAALLAAKEGGDVKIWRPEPTDAGNSAAGQAMRMKGLSPQPDYGHMEDGEKRAMMAATQSMASSRKRAGSTPVKSPSLYPDSKNSAANALKAATSVSRGSPRAAPATSTGPLINAGKIHNAAVTNLSREMYTSHPPVAPEIEEKNKQATLRASAVAMAQQMYNVQQRAIEAAALDQNAADSRYGAAHAHNRPTSALSDESHQIPQYANLQEAAQKLASERLAKLHDEHTTFRTYYGTQQTPQAHKLSIRGRTRRRASSDGQAGEDDEERSRQIRNEMSLFTAKIDQVDNKKRQKDRDSLMAAAQRNVTARIQGMDEKVFNETGKVSPAMMAEWEAKARAKADADSSARMVNHGKVNIGGGRYMDQADIDAIALTKVQPTLDEVTVAAERQRAKDEELRQQQLERERLAAEKDEDQRERDAQTKAAWKRFKEDEKREARARKEEEKARKVEEKRLRDEEKRKSRDAKVAAKVPVQEEVAAETIVTEPVTEPVAEPDPPALDPVPHVEPNIAAEEPKLQPLPGDEEKIAPTSITMSEREEVTMSQANLATGATEEPGVEPAVTAESGTASGAHLTGDAAAIAQRVFNAPVENEAMSGPGWEPPALEAQGAANATETVEKAPVVKAKNAPVPATETTAATEVTPAPVTAQAPVTTQAPVIAEPSSTIKDETPVAARIAPLAPQATMETTVTGGTSPKSKEPKGVSSWLKTKFRRSSKPAKPETTAPRMETKEKAFVGGTNLTGPGTSKTSSEQGQSSMREVAMAGKDTPVAPPISTEVPIVSPAEDEVYDASPRATGTVQRESSPPSISSLSSDEDTRGRSAVPRDNRQQLTQEEFIRQEAAKQHTGNVDPAFGGSALDSALKGHGKTESSSAGGDQEFEEARDTFDSEKLSPPAVVGGERKNDSPARDSKFLEDL</sequence>
<feature type="compositionally biased region" description="Basic and acidic residues" evidence="1">
    <location>
        <begin position="940"/>
        <end position="953"/>
    </location>
</feature>
<feature type="compositionally biased region" description="Low complexity" evidence="1">
    <location>
        <begin position="754"/>
        <end position="784"/>
    </location>
</feature>
<evidence type="ECO:0000256" key="1">
    <source>
        <dbReference type="SAM" id="MobiDB-lite"/>
    </source>
</evidence>
<feature type="compositionally biased region" description="Basic and acidic residues" evidence="1">
    <location>
        <begin position="534"/>
        <end position="549"/>
    </location>
</feature>
<feature type="compositionally biased region" description="Basic and acidic residues" evidence="1">
    <location>
        <begin position="1024"/>
        <end position="1041"/>
    </location>
</feature>
<feature type="compositionally biased region" description="Low complexity" evidence="1">
    <location>
        <begin position="928"/>
        <end position="937"/>
    </location>
</feature>
<feature type="region of interest" description="Disordered" evidence="1">
    <location>
        <begin position="363"/>
        <end position="399"/>
    </location>
</feature>
<feature type="compositionally biased region" description="Low complexity" evidence="1">
    <location>
        <begin position="182"/>
        <end position="191"/>
    </location>
</feature>
<reference evidence="2 3" key="1">
    <citation type="submission" date="2024-09" db="EMBL/GenBank/DDBJ databases">
        <title>Rethinking Asexuality: The Enigmatic Case of Functional Sexual Genes in Lepraria (Stereocaulaceae).</title>
        <authorList>
            <person name="Doellman M."/>
            <person name="Sun Y."/>
            <person name="Barcenas-Pena A."/>
            <person name="Lumbsch H.T."/>
            <person name="Grewe F."/>
        </authorList>
    </citation>
    <scope>NUCLEOTIDE SEQUENCE [LARGE SCALE GENOMIC DNA]</scope>
    <source>
        <strain evidence="2 3">Grewe 0041</strain>
    </source>
</reference>
<evidence type="ECO:0000313" key="3">
    <source>
        <dbReference type="Proteomes" id="UP001590951"/>
    </source>
</evidence>
<evidence type="ECO:0000313" key="2">
    <source>
        <dbReference type="EMBL" id="KAL2054721.1"/>
    </source>
</evidence>
<feature type="region of interest" description="Disordered" evidence="1">
    <location>
        <begin position="534"/>
        <end position="633"/>
    </location>
</feature>
<gene>
    <name evidence="2" type="ORF">ABVK25_005025</name>
</gene>
<name>A0ABR4BCZ2_9LECA</name>
<feature type="compositionally biased region" description="Low complexity" evidence="1">
    <location>
        <begin position="210"/>
        <end position="221"/>
    </location>
</feature>
<feature type="compositionally biased region" description="Basic and acidic residues" evidence="1">
    <location>
        <begin position="556"/>
        <end position="595"/>
    </location>
</feature>
<dbReference type="Pfam" id="PF12757">
    <property type="entry name" value="Eisosome1"/>
    <property type="match status" value="1"/>
</dbReference>
<feature type="compositionally biased region" description="Basic and acidic residues" evidence="1">
    <location>
        <begin position="1005"/>
        <end position="1015"/>
    </location>
</feature>
<feature type="compositionally biased region" description="Basic and acidic residues" evidence="1">
    <location>
        <begin position="172"/>
        <end position="181"/>
    </location>
</feature>
<feature type="compositionally biased region" description="Polar residues" evidence="1">
    <location>
        <begin position="810"/>
        <end position="821"/>
    </location>
</feature>
<feature type="region of interest" description="Disordered" evidence="1">
    <location>
        <begin position="143"/>
        <end position="240"/>
    </location>
</feature>
<dbReference type="PANTHER" id="PTHR28298:SF1">
    <property type="entry name" value="EISOSOME PROTEIN 1"/>
    <property type="match status" value="1"/>
</dbReference>
<organism evidence="2 3">
    <name type="scientific">Lepraria finkii</name>
    <dbReference type="NCBI Taxonomy" id="1340010"/>
    <lineage>
        <taxon>Eukaryota</taxon>
        <taxon>Fungi</taxon>
        <taxon>Dikarya</taxon>
        <taxon>Ascomycota</taxon>
        <taxon>Pezizomycotina</taxon>
        <taxon>Lecanoromycetes</taxon>
        <taxon>OSLEUM clade</taxon>
        <taxon>Lecanoromycetidae</taxon>
        <taxon>Lecanorales</taxon>
        <taxon>Lecanorineae</taxon>
        <taxon>Stereocaulaceae</taxon>
        <taxon>Lepraria</taxon>
    </lineage>
</organism>
<evidence type="ECO:0008006" key="4">
    <source>
        <dbReference type="Google" id="ProtNLM"/>
    </source>
</evidence>
<feature type="region of interest" description="Disordered" evidence="1">
    <location>
        <begin position="718"/>
        <end position="1041"/>
    </location>
</feature>
<keyword evidence="3" id="KW-1185">Reference proteome</keyword>
<feature type="compositionally biased region" description="Polar residues" evidence="1">
    <location>
        <begin position="864"/>
        <end position="883"/>
    </location>
</feature>
<feature type="compositionally biased region" description="Basic residues" evidence="1">
    <location>
        <begin position="374"/>
        <end position="383"/>
    </location>
</feature>
<dbReference type="InterPro" id="IPR024527">
    <property type="entry name" value="Eisosome1"/>
</dbReference>
<comment type="caution">
    <text evidence="2">The sequence shown here is derived from an EMBL/GenBank/DDBJ whole genome shotgun (WGS) entry which is preliminary data.</text>
</comment>
<feature type="region of interest" description="Disordered" evidence="1">
    <location>
        <begin position="661"/>
        <end position="695"/>
    </location>
</feature>
<dbReference type="EMBL" id="JBHFEH010000014">
    <property type="protein sequence ID" value="KAL2054721.1"/>
    <property type="molecule type" value="Genomic_DNA"/>
</dbReference>
<dbReference type="Proteomes" id="UP001590951">
    <property type="component" value="Unassembled WGS sequence"/>
</dbReference>
<accession>A0ABR4BCZ2</accession>